<sequence length="186" mass="21396">MESKWLCNLGLLFLVIICIVNSESIDREKSNQPHSRKKRLVWITDDGRLALPPGTSMTITPTIAMPLVRYPPTGFFSNVSISFPLTIDFDKLGLTDNQNPLGDFPSLFARSMGHQAGDMLASYVARYLHYRRRRDLMDQTEPKTKNFANFRIRRETSVIDDEELKQPELPETHQHAFHGGERFVLF</sequence>
<evidence type="ECO:0000313" key="2">
    <source>
        <dbReference type="EnsemblMetazoa" id="MESCA008301-PA"/>
    </source>
</evidence>
<name>T1GWW7_MEGSC</name>
<dbReference type="STRING" id="36166.T1GWW7"/>
<keyword evidence="3" id="KW-1185">Reference proteome</keyword>
<dbReference type="EnsemblMetazoa" id="MESCA008301-RA">
    <property type="protein sequence ID" value="MESCA008301-PA"/>
    <property type="gene ID" value="MESCA008301"/>
</dbReference>
<evidence type="ECO:0000256" key="1">
    <source>
        <dbReference type="SAM" id="SignalP"/>
    </source>
</evidence>
<dbReference type="EMBL" id="CAQQ02021306">
    <property type="status" value="NOT_ANNOTATED_CDS"/>
    <property type="molecule type" value="Genomic_DNA"/>
</dbReference>
<reference evidence="3" key="1">
    <citation type="submission" date="2013-02" db="EMBL/GenBank/DDBJ databases">
        <authorList>
            <person name="Hughes D."/>
        </authorList>
    </citation>
    <scope>NUCLEOTIDE SEQUENCE</scope>
    <source>
        <strain>Durham</strain>
        <strain evidence="3">NC isolate 2 -- Noor lab</strain>
    </source>
</reference>
<feature type="signal peptide" evidence="1">
    <location>
        <begin position="1"/>
        <end position="22"/>
    </location>
</feature>
<reference evidence="2" key="2">
    <citation type="submission" date="2015-06" db="UniProtKB">
        <authorList>
            <consortium name="EnsemblMetazoa"/>
        </authorList>
    </citation>
    <scope>IDENTIFICATION</scope>
</reference>
<dbReference type="AlphaFoldDB" id="T1GWW7"/>
<dbReference type="HOGENOM" id="CLU_1497834_0_0_1"/>
<proteinExistence type="predicted"/>
<protein>
    <submittedName>
        <fullName evidence="2">Uncharacterized protein</fullName>
    </submittedName>
</protein>
<keyword evidence="1" id="KW-0732">Signal</keyword>
<evidence type="ECO:0000313" key="3">
    <source>
        <dbReference type="Proteomes" id="UP000015102"/>
    </source>
</evidence>
<accession>T1GWW7</accession>
<organism evidence="2 3">
    <name type="scientific">Megaselia scalaris</name>
    <name type="common">Humpbacked fly</name>
    <name type="synonym">Phora scalaris</name>
    <dbReference type="NCBI Taxonomy" id="36166"/>
    <lineage>
        <taxon>Eukaryota</taxon>
        <taxon>Metazoa</taxon>
        <taxon>Ecdysozoa</taxon>
        <taxon>Arthropoda</taxon>
        <taxon>Hexapoda</taxon>
        <taxon>Insecta</taxon>
        <taxon>Pterygota</taxon>
        <taxon>Neoptera</taxon>
        <taxon>Endopterygota</taxon>
        <taxon>Diptera</taxon>
        <taxon>Brachycera</taxon>
        <taxon>Muscomorpha</taxon>
        <taxon>Platypezoidea</taxon>
        <taxon>Phoridae</taxon>
        <taxon>Megaseliini</taxon>
        <taxon>Megaselia</taxon>
    </lineage>
</organism>
<feature type="chain" id="PRO_5004588593" evidence="1">
    <location>
        <begin position="23"/>
        <end position="186"/>
    </location>
</feature>
<dbReference type="Proteomes" id="UP000015102">
    <property type="component" value="Unassembled WGS sequence"/>
</dbReference>